<protein>
    <submittedName>
        <fullName evidence="9">Integral membrane protein</fullName>
    </submittedName>
</protein>
<dbReference type="OrthoDB" id="9814037at2"/>
<gene>
    <name evidence="9" type="ordered locus">M5M_11410</name>
</gene>
<evidence type="ECO:0000259" key="8">
    <source>
        <dbReference type="Pfam" id="PF01694"/>
    </source>
</evidence>
<dbReference type="PANTHER" id="PTHR43731">
    <property type="entry name" value="RHOMBOID PROTEASE"/>
    <property type="match status" value="1"/>
</dbReference>
<sequence>MIIIPTEKRFDWSRKPWVLVSLVLLNVLVFFWYQSGDQDKLEQAMETYAPLLPLEWPLYQTYLEQSGDLETLEQAREAHALEPEFSAQFMLLDPDFFQHLSTAMFKAQSYDTATQWLRDREQVNQQVAKLSWIRWGLIPSELKVTRLISHQFLHGDTMHLLGNLFFLLICGFAVEAAIGHWRFLAFYLISGIAGGLMHAMFEADSSIPLVGASGAISGVMAMYLGVFMLRKIEFFYWLFVFVGYFRAPALIILPLYIGKEIFSYLSDPDAGVAFMAHAGGFIVGAGLSLLNNKFSPQTLNNDYIETPDSDPQEDADLIKVLKHIEAYQFEQALRAVNTALKTRPDNFRLHQIRYNLCKIAGGQLMEKAAAGLLGAAPETSADIHTQVQLIRRTPDAVGFVGRDALIALVARLCDEGETQAAEQAYRAAEKRISDSKQLMRLAVKLAQSFAELGQIPKSKEYQQRAHALQEATS</sequence>
<dbReference type="HOGENOM" id="CLU_040545_1_0_6"/>
<dbReference type="RefSeq" id="WP_015047623.1">
    <property type="nucleotide sequence ID" value="NC_018868.3"/>
</dbReference>
<evidence type="ECO:0000313" key="9">
    <source>
        <dbReference type="EMBL" id="AFU99459.1"/>
    </source>
</evidence>
<dbReference type="eggNOG" id="COG0705">
    <property type="taxonomic scope" value="Bacteria"/>
</dbReference>
<evidence type="ECO:0000256" key="2">
    <source>
        <dbReference type="ARBA" id="ARBA00009045"/>
    </source>
</evidence>
<feature type="transmembrane region" description="Helical" evidence="7">
    <location>
        <begin position="270"/>
        <end position="290"/>
    </location>
</feature>
<evidence type="ECO:0000256" key="5">
    <source>
        <dbReference type="ARBA" id="ARBA00022989"/>
    </source>
</evidence>
<dbReference type="InterPro" id="IPR022764">
    <property type="entry name" value="Peptidase_S54_rhomboid_dom"/>
</dbReference>
<dbReference type="GO" id="GO:0004252">
    <property type="term" value="F:serine-type endopeptidase activity"/>
    <property type="evidence" value="ECO:0007669"/>
    <property type="project" value="InterPro"/>
</dbReference>
<dbReference type="STRING" id="1117647.M5M_11410"/>
<proteinExistence type="inferred from homology"/>
<accession>K4KJX3</accession>
<dbReference type="Gene3D" id="1.20.1540.10">
    <property type="entry name" value="Rhomboid-like"/>
    <property type="match status" value="1"/>
</dbReference>
<feature type="transmembrane region" description="Helical" evidence="7">
    <location>
        <begin position="160"/>
        <end position="178"/>
    </location>
</feature>
<organism evidence="9 10">
    <name type="scientific">Simiduia agarivorans (strain DSM 21679 / JCM 13881 / BCRC 17597 / SA1)</name>
    <dbReference type="NCBI Taxonomy" id="1117647"/>
    <lineage>
        <taxon>Bacteria</taxon>
        <taxon>Pseudomonadati</taxon>
        <taxon>Pseudomonadota</taxon>
        <taxon>Gammaproteobacteria</taxon>
        <taxon>Cellvibrionales</taxon>
        <taxon>Cellvibrionaceae</taxon>
        <taxon>Simiduia</taxon>
    </lineage>
</organism>
<feature type="transmembrane region" description="Helical" evidence="7">
    <location>
        <begin position="234"/>
        <end position="258"/>
    </location>
</feature>
<feature type="transmembrane region" description="Helical" evidence="7">
    <location>
        <begin position="16"/>
        <end position="33"/>
    </location>
</feature>
<dbReference type="SUPFAM" id="SSF48452">
    <property type="entry name" value="TPR-like"/>
    <property type="match status" value="1"/>
</dbReference>
<dbReference type="SUPFAM" id="SSF144091">
    <property type="entry name" value="Rhomboid-like"/>
    <property type="match status" value="1"/>
</dbReference>
<dbReference type="InterPro" id="IPR011990">
    <property type="entry name" value="TPR-like_helical_dom_sf"/>
</dbReference>
<evidence type="ECO:0000256" key="4">
    <source>
        <dbReference type="ARBA" id="ARBA00022801"/>
    </source>
</evidence>
<dbReference type="KEGG" id="saga:M5M_11410"/>
<dbReference type="AlphaFoldDB" id="K4KJX3"/>
<comment type="similarity">
    <text evidence="2">Belongs to the peptidase S54 family.</text>
</comment>
<feature type="transmembrane region" description="Helical" evidence="7">
    <location>
        <begin position="183"/>
        <end position="201"/>
    </location>
</feature>
<dbReference type="Proteomes" id="UP000000466">
    <property type="component" value="Chromosome"/>
</dbReference>
<keyword evidence="3 7" id="KW-0812">Transmembrane</keyword>
<feature type="transmembrane region" description="Helical" evidence="7">
    <location>
        <begin position="207"/>
        <end position="227"/>
    </location>
</feature>
<name>K4KJX3_SIMAS</name>
<comment type="subcellular location">
    <subcellularLocation>
        <location evidence="1">Membrane</location>
        <topology evidence="1">Multi-pass membrane protein</topology>
    </subcellularLocation>
</comment>
<dbReference type="PANTHER" id="PTHR43731:SF14">
    <property type="entry name" value="PRESENILIN-ASSOCIATED RHOMBOID-LIKE PROTEIN, MITOCHONDRIAL"/>
    <property type="match status" value="1"/>
</dbReference>
<keyword evidence="10" id="KW-1185">Reference proteome</keyword>
<dbReference type="InterPro" id="IPR050925">
    <property type="entry name" value="Rhomboid_protease_S54"/>
</dbReference>
<evidence type="ECO:0000256" key="1">
    <source>
        <dbReference type="ARBA" id="ARBA00004141"/>
    </source>
</evidence>
<evidence type="ECO:0000256" key="3">
    <source>
        <dbReference type="ARBA" id="ARBA00022692"/>
    </source>
</evidence>
<dbReference type="EMBL" id="CP003746">
    <property type="protein sequence ID" value="AFU99459.1"/>
    <property type="molecule type" value="Genomic_DNA"/>
</dbReference>
<dbReference type="InterPro" id="IPR035952">
    <property type="entry name" value="Rhomboid-like_sf"/>
</dbReference>
<evidence type="ECO:0000313" key="10">
    <source>
        <dbReference type="Proteomes" id="UP000000466"/>
    </source>
</evidence>
<feature type="domain" description="Peptidase S54 rhomboid" evidence="8">
    <location>
        <begin position="143"/>
        <end position="289"/>
    </location>
</feature>
<keyword evidence="5 7" id="KW-1133">Transmembrane helix</keyword>
<evidence type="ECO:0000256" key="6">
    <source>
        <dbReference type="ARBA" id="ARBA00023136"/>
    </source>
</evidence>
<keyword evidence="4" id="KW-0378">Hydrolase</keyword>
<dbReference type="GO" id="GO:0016020">
    <property type="term" value="C:membrane"/>
    <property type="evidence" value="ECO:0007669"/>
    <property type="project" value="UniProtKB-SubCell"/>
</dbReference>
<dbReference type="Pfam" id="PF01694">
    <property type="entry name" value="Rhomboid"/>
    <property type="match status" value="1"/>
</dbReference>
<evidence type="ECO:0000256" key="7">
    <source>
        <dbReference type="SAM" id="Phobius"/>
    </source>
</evidence>
<reference evidence="9 10" key="1">
    <citation type="journal article" date="2013" name="Genome Announc.">
        <title>Complete genome sequence of Simiduia agarivorans SA1(T), a marine bacterium able to degrade a variety of polysaccharides.</title>
        <authorList>
            <person name="Lin S.Y."/>
            <person name="Shieh W.Y."/>
            <person name="Chen J.S."/>
            <person name="Tang S.L."/>
        </authorList>
    </citation>
    <scope>NUCLEOTIDE SEQUENCE [LARGE SCALE GENOMIC DNA]</scope>
    <source>
        <strain evidence="10">DSM 21679 / JCM 13881 / BCRC 17597 / SA1</strain>
    </source>
</reference>
<keyword evidence="6 7" id="KW-0472">Membrane</keyword>